<dbReference type="Gene3D" id="1.10.287.130">
    <property type="match status" value="1"/>
</dbReference>
<comment type="catalytic activity">
    <reaction evidence="1">
        <text>ATP + protein L-histidine = ADP + protein N-phospho-L-histidine.</text>
        <dbReference type="EC" id="2.7.13.3"/>
    </reaction>
</comment>
<dbReference type="InterPro" id="IPR000700">
    <property type="entry name" value="PAS-assoc_C"/>
</dbReference>
<dbReference type="SUPFAM" id="SSF55785">
    <property type="entry name" value="PYP-like sensor domain (PAS domain)"/>
    <property type="match status" value="1"/>
</dbReference>
<accession>A0A0M2QIC4</accession>
<dbReference type="CDD" id="cd00075">
    <property type="entry name" value="HATPase"/>
    <property type="match status" value="1"/>
</dbReference>
<name>A0A0M2QIC4_BURGA</name>
<dbReference type="SMART" id="SM00387">
    <property type="entry name" value="HATPase_c"/>
    <property type="match status" value="1"/>
</dbReference>
<evidence type="ECO:0000256" key="7">
    <source>
        <dbReference type="PROSITE-ProRule" id="PRU00169"/>
    </source>
</evidence>
<dbReference type="CDD" id="cd17580">
    <property type="entry name" value="REC_2_DhkD-like"/>
    <property type="match status" value="1"/>
</dbReference>
<dbReference type="Pfam" id="PF00072">
    <property type="entry name" value="Response_reg"/>
    <property type="match status" value="1"/>
</dbReference>
<dbReference type="InterPro" id="IPR036890">
    <property type="entry name" value="HATPase_C_sf"/>
</dbReference>
<dbReference type="PROSITE" id="PS50110">
    <property type="entry name" value="RESPONSE_REGULATORY"/>
    <property type="match status" value="1"/>
</dbReference>
<dbReference type="InterPro" id="IPR036097">
    <property type="entry name" value="HisK_dim/P_sf"/>
</dbReference>
<proteinExistence type="predicted"/>
<dbReference type="GO" id="GO:0005886">
    <property type="term" value="C:plasma membrane"/>
    <property type="evidence" value="ECO:0007669"/>
    <property type="project" value="UniProtKB-SubCell"/>
</dbReference>
<dbReference type="Gene3D" id="3.40.50.2300">
    <property type="match status" value="1"/>
</dbReference>
<dbReference type="PROSITE" id="PS50113">
    <property type="entry name" value="PAC"/>
    <property type="match status" value="1"/>
</dbReference>
<keyword evidence="5" id="KW-0808">Transferase</keyword>
<dbReference type="SMART" id="SM00448">
    <property type="entry name" value="REC"/>
    <property type="match status" value="1"/>
</dbReference>
<comment type="caution">
    <text evidence="11">The sequence shown here is derived from an EMBL/GenBank/DDBJ whole genome shotgun (WGS) entry which is preliminary data.</text>
</comment>
<evidence type="ECO:0000259" key="10">
    <source>
        <dbReference type="PROSITE" id="PS50113"/>
    </source>
</evidence>
<dbReference type="SUPFAM" id="SSF47384">
    <property type="entry name" value="Homodimeric domain of signal transducing histidine kinase"/>
    <property type="match status" value="1"/>
</dbReference>
<dbReference type="FunFam" id="3.30.565.10:FF:000006">
    <property type="entry name" value="Sensor histidine kinase WalK"/>
    <property type="match status" value="1"/>
</dbReference>
<dbReference type="PRINTS" id="PR00344">
    <property type="entry name" value="BCTRLSENSOR"/>
</dbReference>
<evidence type="ECO:0000259" key="9">
    <source>
        <dbReference type="PROSITE" id="PS50110"/>
    </source>
</evidence>
<dbReference type="SUPFAM" id="SSF55874">
    <property type="entry name" value="ATPase domain of HSP90 chaperone/DNA topoisomerase II/histidine kinase"/>
    <property type="match status" value="1"/>
</dbReference>
<evidence type="ECO:0000256" key="6">
    <source>
        <dbReference type="ARBA" id="ARBA00022777"/>
    </source>
</evidence>
<dbReference type="PANTHER" id="PTHR43547">
    <property type="entry name" value="TWO-COMPONENT HISTIDINE KINASE"/>
    <property type="match status" value="1"/>
</dbReference>
<dbReference type="CDD" id="cd00130">
    <property type="entry name" value="PAS"/>
    <property type="match status" value="1"/>
</dbReference>
<dbReference type="InterPro" id="IPR001789">
    <property type="entry name" value="Sig_transdc_resp-reg_receiver"/>
</dbReference>
<dbReference type="InterPro" id="IPR003661">
    <property type="entry name" value="HisK_dim/P_dom"/>
</dbReference>
<dbReference type="AlphaFoldDB" id="A0A0M2QIC4"/>
<gene>
    <name evidence="11" type="ORF">CRM94_13175</name>
</gene>
<evidence type="ECO:0000313" key="11">
    <source>
        <dbReference type="EMBL" id="PEH43021.1"/>
    </source>
</evidence>
<sequence length="677" mass="75076">MNTRPGVPLHALATHLEQRRGVLVRRWIRAVRADPALERIRGLSIAQMFDGVPPILDEVAELLRSGGETVVPPARGDHARAHARARWRLGYRFDDLYRELDLFQRCLRQLAREFFSQGNWDRDVQAAAHQVIENFFSAATHAAIRRFVEEQSAHVDTVNRQRDDTARALERVEERLRMAASAAGLGIFEWHVPTKAGVWENRLMYAITGRPESLGPLSCHAFVRELAHPDDAEMLIRRYLQAMENRDEFHCQFRIRRLDDGSVRYVEMHGRFRSDAHGAIESFVGTLADVTRRMLAEQSLQEADRKKDAFLATLAHELRNPLAPIRTAAAIIRKQQTAEGDDVHSIIERQCAHLARLIDDLLDVSRIGTGKIRLQRRTMDLRQAIRDAVEINVPKAREHGQAIDLSLPDEPVWVDGDSTRLIQIFSNLLDNALKYSDDGKRVRLAAGVSQQVVQIVVADQGMGIPTSLLASLFEPYVQLAPASSRARSGLGIGLSVVRNLVDMHGGRVSALSEGEGRGSTFVVTLPLAAEAPSAAPSGVEPRPAVGQDGRAMRRILLVDDNHDALDAMAMLLVDHEIRRAADAGEALALVADFPAELAILDIDLPDMSGYELARELRKSPGMERAVFVALSGFGTPEDVARSRAEGFDHHFVKPVDPEELLRFLGDAEPGGAARGLN</sequence>
<dbReference type="SMART" id="SM00388">
    <property type="entry name" value="HisKA"/>
    <property type="match status" value="1"/>
</dbReference>
<dbReference type="CDD" id="cd00082">
    <property type="entry name" value="HisKA"/>
    <property type="match status" value="1"/>
</dbReference>
<dbReference type="PANTHER" id="PTHR43547:SF2">
    <property type="entry name" value="HYBRID SIGNAL TRANSDUCTION HISTIDINE KINASE C"/>
    <property type="match status" value="1"/>
</dbReference>
<evidence type="ECO:0000256" key="5">
    <source>
        <dbReference type="ARBA" id="ARBA00022679"/>
    </source>
</evidence>
<dbReference type="EMBL" id="PDDY01000001">
    <property type="protein sequence ID" value="PEH43021.1"/>
    <property type="molecule type" value="Genomic_DNA"/>
</dbReference>
<dbReference type="Proteomes" id="UP000220629">
    <property type="component" value="Unassembled WGS sequence"/>
</dbReference>
<dbReference type="NCBIfam" id="TIGR00229">
    <property type="entry name" value="sensory_box"/>
    <property type="match status" value="1"/>
</dbReference>
<dbReference type="SUPFAM" id="SSF52172">
    <property type="entry name" value="CheY-like"/>
    <property type="match status" value="1"/>
</dbReference>
<evidence type="ECO:0000313" key="12">
    <source>
        <dbReference type="Proteomes" id="UP000220629"/>
    </source>
</evidence>
<evidence type="ECO:0000256" key="3">
    <source>
        <dbReference type="ARBA" id="ARBA00012438"/>
    </source>
</evidence>
<dbReference type="InterPro" id="IPR013655">
    <property type="entry name" value="PAS_fold_3"/>
</dbReference>
<dbReference type="InterPro" id="IPR011006">
    <property type="entry name" value="CheY-like_superfamily"/>
</dbReference>
<evidence type="ECO:0000256" key="2">
    <source>
        <dbReference type="ARBA" id="ARBA00004429"/>
    </source>
</evidence>
<keyword evidence="6 11" id="KW-0418">Kinase</keyword>
<dbReference type="InterPro" id="IPR000014">
    <property type="entry name" value="PAS"/>
</dbReference>
<evidence type="ECO:0000256" key="1">
    <source>
        <dbReference type="ARBA" id="ARBA00000085"/>
    </source>
</evidence>
<dbReference type="Pfam" id="PF02518">
    <property type="entry name" value="HATPase_c"/>
    <property type="match status" value="1"/>
</dbReference>
<dbReference type="InterPro" id="IPR005467">
    <property type="entry name" value="His_kinase_dom"/>
</dbReference>
<feature type="modified residue" description="4-aspartylphosphate" evidence="7">
    <location>
        <position position="601"/>
    </location>
</feature>
<comment type="subcellular location">
    <subcellularLocation>
        <location evidence="2">Cell inner membrane</location>
        <topology evidence="2">Multi-pass membrane protein</topology>
    </subcellularLocation>
</comment>
<dbReference type="InterPro" id="IPR004358">
    <property type="entry name" value="Sig_transdc_His_kin-like_C"/>
</dbReference>
<dbReference type="Pfam" id="PF00512">
    <property type="entry name" value="HisKA"/>
    <property type="match status" value="1"/>
</dbReference>
<feature type="domain" description="PAC" evidence="10">
    <location>
        <begin position="249"/>
        <end position="302"/>
    </location>
</feature>
<evidence type="ECO:0000259" key="8">
    <source>
        <dbReference type="PROSITE" id="PS50109"/>
    </source>
</evidence>
<dbReference type="GO" id="GO:0000155">
    <property type="term" value="F:phosphorelay sensor kinase activity"/>
    <property type="evidence" value="ECO:0007669"/>
    <property type="project" value="InterPro"/>
</dbReference>
<feature type="domain" description="Histidine kinase" evidence="8">
    <location>
        <begin position="313"/>
        <end position="529"/>
    </location>
</feature>
<evidence type="ECO:0000256" key="4">
    <source>
        <dbReference type="ARBA" id="ARBA00022553"/>
    </source>
</evidence>
<feature type="domain" description="Response regulatory" evidence="9">
    <location>
        <begin position="554"/>
        <end position="668"/>
    </location>
</feature>
<dbReference type="Gene3D" id="3.30.450.20">
    <property type="entry name" value="PAS domain"/>
    <property type="match status" value="1"/>
</dbReference>
<dbReference type="EC" id="2.7.13.3" evidence="3"/>
<dbReference type="Gene3D" id="3.30.565.10">
    <property type="entry name" value="Histidine kinase-like ATPase, C-terminal domain"/>
    <property type="match status" value="1"/>
</dbReference>
<keyword evidence="4 7" id="KW-0597">Phosphoprotein</keyword>
<dbReference type="InterPro" id="IPR035965">
    <property type="entry name" value="PAS-like_dom_sf"/>
</dbReference>
<organism evidence="11 12">
    <name type="scientific">Burkholderia gladioli</name>
    <name type="common">Pseudomonas marginata</name>
    <name type="synonym">Phytomonas marginata</name>
    <dbReference type="NCBI Taxonomy" id="28095"/>
    <lineage>
        <taxon>Bacteria</taxon>
        <taxon>Pseudomonadati</taxon>
        <taxon>Pseudomonadota</taxon>
        <taxon>Betaproteobacteria</taxon>
        <taxon>Burkholderiales</taxon>
        <taxon>Burkholderiaceae</taxon>
        <taxon>Burkholderia</taxon>
    </lineage>
</organism>
<reference evidence="12" key="1">
    <citation type="submission" date="2017-09" db="EMBL/GenBank/DDBJ databases">
        <title>FDA dAtabase for Regulatory Grade micrObial Sequences (FDA-ARGOS): Supporting development and validation of Infectious Disease Dx tests.</title>
        <authorList>
            <person name="Minogue T."/>
            <person name="Wolcott M."/>
            <person name="Wasieloski L."/>
            <person name="Aguilar W."/>
            <person name="Moore D."/>
            <person name="Tallon L."/>
            <person name="Sadzewicz L."/>
            <person name="Ott S."/>
            <person name="Zhao X."/>
            <person name="Nagaraj S."/>
            <person name="Vavikolanu K."/>
            <person name="Aluvathingal J."/>
            <person name="Nadendla S."/>
            <person name="Sichtig H."/>
        </authorList>
    </citation>
    <scope>NUCLEOTIDE SEQUENCE [LARGE SCALE GENOMIC DNA]</scope>
    <source>
        <strain evidence="12">FDAARGOS_390</strain>
    </source>
</reference>
<dbReference type="PROSITE" id="PS50109">
    <property type="entry name" value="HIS_KIN"/>
    <property type="match status" value="1"/>
</dbReference>
<dbReference type="InterPro" id="IPR003594">
    <property type="entry name" value="HATPase_dom"/>
</dbReference>
<protein>
    <recommendedName>
        <fullName evidence="3">histidine kinase</fullName>
        <ecNumber evidence="3">2.7.13.3</ecNumber>
    </recommendedName>
</protein>
<dbReference type="Pfam" id="PF08447">
    <property type="entry name" value="PAS_3"/>
    <property type="match status" value="1"/>
</dbReference>